<accession>A0ABQ4SJY4</accession>
<dbReference type="EMBL" id="BPQQ01000060">
    <property type="protein sequence ID" value="GJE02800.1"/>
    <property type="molecule type" value="Genomic_DNA"/>
</dbReference>
<reference evidence="1" key="1">
    <citation type="journal article" date="2021" name="Front. Microbiol.">
        <title>Comprehensive Comparative Genomics and Phenotyping of Methylobacterium Species.</title>
        <authorList>
            <person name="Alessa O."/>
            <person name="Ogura Y."/>
            <person name="Fujitani Y."/>
            <person name="Takami H."/>
            <person name="Hayashi T."/>
            <person name="Sahin N."/>
            <person name="Tani A."/>
        </authorList>
    </citation>
    <scope>NUCLEOTIDE SEQUENCE</scope>
    <source>
        <strain evidence="1">DSM 17168</strain>
    </source>
</reference>
<proteinExistence type="predicted"/>
<dbReference type="Proteomes" id="UP001055153">
    <property type="component" value="Unassembled WGS sequence"/>
</dbReference>
<evidence type="ECO:0000313" key="2">
    <source>
        <dbReference type="Proteomes" id="UP001055153"/>
    </source>
</evidence>
<sequence>MNGGRVVLWAMENASHTRCRVACPGAGAPFGTGSAPCGNPTGVVHALKGAGPIRGDAPPFVTRASACFRPILHPLGATAMAAGFTAMTAPVLGGRRENR</sequence>
<evidence type="ECO:0000313" key="1">
    <source>
        <dbReference type="EMBL" id="GJE02800.1"/>
    </source>
</evidence>
<gene>
    <name evidence="1" type="ORF">GMJLKIPL_4749</name>
</gene>
<name>A0ABQ4SJY4_9HYPH</name>
<comment type="caution">
    <text evidence="1">The sequence shown here is derived from an EMBL/GenBank/DDBJ whole genome shotgun (WGS) entry which is preliminary data.</text>
</comment>
<organism evidence="1 2">
    <name type="scientific">Methylobacterium isbiliense</name>
    <dbReference type="NCBI Taxonomy" id="315478"/>
    <lineage>
        <taxon>Bacteria</taxon>
        <taxon>Pseudomonadati</taxon>
        <taxon>Pseudomonadota</taxon>
        <taxon>Alphaproteobacteria</taxon>
        <taxon>Hyphomicrobiales</taxon>
        <taxon>Methylobacteriaceae</taxon>
        <taxon>Methylobacterium</taxon>
    </lineage>
</organism>
<protein>
    <submittedName>
        <fullName evidence="1">Uncharacterized protein</fullName>
    </submittedName>
</protein>
<keyword evidence="2" id="KW-1185">Reference proteome</keyword>
<reference evidence="1" key="2">
    <citation type="submission" date="2021-08" db="EMBL/GenBank/DDBJ databases">
        <authorList>
            <person name="Tani A."/>
            <person name="Ola A."/>
            <person name="Ogura Y."/>
            <person name="Katsura K."/>
            <person name="Hayashi T."/>
        </authorList>
    </citation>
    <scope>NUCLEOTIDE SEQUENCE</scope>
    <source>
        <strain evidence="1">DSM 17168</strain>
    </source>
</reference>